<dbReference type="Proteomes" id="UP000754495">
    <property type="component" value="Unassembled WGS sequence"/>
</dbReference>
<name>A0ABX0T1T5_9PSEU</name>
<dbReference type="SUPFAM" id="SSF53756">
    <property type="entry name" value="UDP-Glycosyltransferase/glycogen phosphorylase"/>
    <property type="match status" value="1"/>
</dbReference>
<evidence type="ECO:0000259" key="4">
    <source>
        <dbReference type="Pfam" id="PF13439"/>
    </source>
</evidence>
<dbReference type="EMBL" id="JAANOU010000001">
    <property type="protein sequence ID" value="NIH82800.1"/>
    <property type="molecule type" value="Genomic_DNA"/>
</dbReference>
<dbReference type="InterPro" id="IPR028098">
    <property type="entry name" value="Glyco_trans_4-like_N"/>
</dbReference>
<dbReference type="Pfam" id="PF00534">
    <property type="entry name" value="Glycos_transf_1"/>
    <property type="match status" value="1"/>
</dbReference>
<feature type="domain" description="Glycosyl transferase family 1" evidence="3">
    <location>
        <begin position="198"/>
        <end position="339"/>
    </location>
</feature>
<evidence type="ECO:0000313" key="6">
    <source>
        <dbReference type="Proteomes" id="UP000754495"/>
    </source>
</evidence>
<keyword evidence="6" id="KW-1185">Reference proteome</keyword>
<evidence type="ECO:0000256" key="2">
    <source>
        <dbReference type="ARBA" id="ARBA00022679"/>
    </source>
</evidence>
<gene>
    <name evidence="5" type="ORF">FHX46_005330</name>
</gene>
<dbReference type="CDD" id="cd03809">
    <property type="entry name" value="GT4_MtfB-like"/>
    <property type="match status" value="1"/>
</dbReference>
<keyword evidence="1" id="KW-0328">Glycosyltransferase</keyword>
<evidence type="ECO:0000259" key="3">
    <source>
        <dbReference type="Pfam" id="PF00534"/>
    </source>
</evidence>
<dbReference type="Pfam" id="PF13439">
    <property type="entry name" value="Glyco_transf_4"/>
    <property type="match status" value="1"/>
</dbReference>
<organism evidence="5 6">
    <name type="scientific">Amycolatopsis viridis</name>
    <dbReference type="NCBI Taxonomy" id="185678"/>
    <lineage>
        <taxon>Bacteria</taxon>
        <taxon>Bacillati</taxon>
        <taxon>Actinomycetota</taxon>
        <taxon>Actinomycetes</taxon>
        <taxon>Pseudonocardiales</taxon>
        <taxon>Pseudonocardiaceae</taxon>
        <taxon>Amycolatopsis</taxon>
    </lineage>
</organism>
<dbReference type="PANTHER" id="PTHR46401:SF2">
    <property type="entry name" value="GLYCOSYLTRANSFERASE WBBK-RELATED"/>
    <property type="match status" value="1"/>
</dbReference>
<dbReference type="Gene3D" id="3.40.50.2000">
    <property type="entry name" value="Glycogen Phosphorylase B"/>
    <property type="match status" value="2"/>
</dbReference>
<feature type="domain" description="Glycosyltransferase subfamily 4-like N-terminal" evidence="4">
    <location>
        <begin position="44"/>
        <end position="177"/>
    </location>
</feature>
<accession>A0ABX0T1T5</accession>
<dbReference type="InterPro" id="IPR001296">
    <property type="entry name" value="Glyco_trans_1"/>
</dbReference>
<dbReference type="PANTHER" id="PTHR46401">
    <property type="entry name" value="GLYCOSYLTRANSFERASE WBBK-RELATED"/>
    <property type="match status" value="1"/>
</dbReference>
<evidence type="ECO:0000313" key="5">
    <source>
        <dbReference type="EMBL" id="NIH82800.1"/>
    </source>
</evidence>
<reference evidence="5 6" key="1">
    <citation type="submission" date="2020-03" db="EMBL/GenBank/DDBJ databases">
        <title>Sequencing the genomes of 1000 actinobacteria strains.</title>
        <authorList>
            <person name="Klenk H.-P."/>
        </authorList>
    </citation>
    <scope>NUCLEOTIDE SEQUENCE [LARGE SCALE GENOMIC DNA]</scope>
    <source>
        <strain evidence="5 6">DSM 45668</strain>
    </source>
</reference>
<proteinExistence type="predicted"/>
<protein>
    <submittedName>
        <fullName evidence="5">Glycosyltransferase involved in cell wall biosynthesis</fullName>
    </submittedName>
</protein>
<dbReference type="RefSeq" id="WP_167120412.1">
    <property type="nucleotide sequence ID" value="NZ_JAANOU010000001.1"/>
</dbReference>
<keyword evidence="2" id="KW-0808">Transferase</keyword>
<evidence type="ECO:0000256" key="1">
    <source>
        <dbReference type="ARBA" id="ARBA00022676"/>
    </source>
</evidence>
<sequence length="377" mass="41581">MRVAINLLTDDPGNPSGAHWFWTRVIPEMAKLLTEGESFHLMVSPRSRPTHSGYGPGVEYLTYPWSNERRNLRTLSEHLYSPLRLPLGRIDVLNTLMAPIIRSAPKLVVHIKTLHAYTTPDAISPPARLYRQLSYPRTARLADAIILNSRSLVDEVQQYLAVDPAKIRLIPEAVDHDLFRPGDQDEAFARVSERYGVRRRFVLFVSSLWPYKNCEGLIRAFAAAKPDLGDRQLVVVGPGRDVEYVGQLRSLAARLGVAGDIVWVGGVPLAETVHFYRAADVFVYPSHNETFGLPILEAMACACPVVTSNVTAMPETAGGAALLADPADTGSIADAIVKACGPEGERLRVRGPERAAAFTWAATAKRTLDVYREVHAR</sequence>
<comment type="caution">
    <text evidence="5">The sequence shown here is derived from an EMBL/GenBank/DDBJ whole genome shotgun (WGS) entry which is preliminary data.</text>
</comment>